<accession>A0A179F6J0</accession>
<keyword evidence="2" id="KW-1185">Reference proteome</keyword>
<organism evidence="1 2">
    <name type="scientific">Pochonia chlamydosporia 170</name>
    <dbReference type="NCBI Taxonomy" id="1380566"/>
    <lineage>
        <taxon>Eukaryota</taxon>
        <taxon>Fungi</taxon>
        <taxon>Dikarya</taxon>
        <taxon>Ascomycota</taxon>
        <taxon>Pezizomycotina</taxon>
        <taxon>Sordariomycetes</taxon>
        <taxon>Hypocreomycetidae</taxon>
        <taxon>Hypocreales</taxon>
        <taxon>Clavicipitaceae</taxon>
        <taxon>Pochonia</taxon>
    </lineage>
</organism>
<name>A0A179F6J0_METCM</name>
<gene>
    <name evidence="1" type="ORF">VFPPC_16681</name>
</gene>
<dbReference type="GeneID" id="28858428"/>
<reference evidence="1 2" key="1">
    <citation type="journal article" date="2016" name="PLoS Pathog.">
        <title>Biosynthesis of antibiotic leucinostatins in bio-control fungus Purpureocillium lilacinum and their inhibition on phytophthora revealed by genome mining.</title>
        <authorList>
            <person name="Wang G."/>
            <person name="Liu Z."/>
            <person name="Lin R."/>
            <person name="Li E."/>
            <person name="Mao Z."/>
            <person name="Ling J."/>
            <person name="Yang Y."/>
            <person name="Yin W.B."/>
            <person name="Xie B."/>
        </authorList>
    </citation>
    <scope>NUCLEOTIDE SEQUENCE [LARGE SCALE GENOMIC DNA]</scope>
    <source>
        <strain evidence="1">170</strain>
    </source>
</reference>
<dbReference type="EMBL" id="LSBJ02000001">
    <property type="protein sequence ID" value="OAQ60951.1"/>
    <property type="molecule type" value="Genomic_DNA"/>
</dbReference>
<dbReference type="AlphaFoldDB" id="A0A179F6J0"/>
<comment type="caution">
    <text evidence="1">The sequence shown here is derived from an EMBL/GenBank/DDBJ whole genome shotgun (WGS) entry which is preliminary data.</text>
</comment>
<dbReference type="KEGG" id="pchm:VFPPC_16681"/>
<evidence type="ECO:0000313" key="1">
    <source>
        <dbReference type="EMBL" id="OAQ60951.1"/>
    </source>
</evidence>
<proteinExistence type="predicted"/>
<dbReference type="Proteomes" id="UP000078397">
    <property type="component" value="Unassembled WGS sequence"/>
</dbReference>
<sequence length="58" mass="6101">MSGLVDMHVGKRVSGCNVPSVSLQSSLRRSARPVVSAANRPFDLIGQSSQWAPGHTAP</sequence>
<evidence type="ECO:0000313" key="2">
    <source>
        <dbReference type="Proteomes" id="UP000078397"/>
    </source>
</evidence>
<protein>
    <submittedName>
        <fullName evidence="1">Uncharacterized protein</fullName>
    </submittedName>
</protein>
<dbReference type="RefSeq" id="XP_018138760.1">
    <property type="nucleotide sequence ID" value="XM_018294434.1"/>
</dbReference>